<proteinExistence type="predicted"/>
<comment type="caution">
    <text evidence="2">The sequence shown here is derived from an EMBL/GenBank/DDBJ whole genome shotgun (WGS) entry which is preliminary data.</text>
</comment>
<accession>A0A0F9SCP2</accession>
<dbReference type="EMBL" id="LAZR01000705">
    <property type="protein sequence ID" value="KKN60067.1"/>
    <property type="molecule type" value="Genomic_DNA"/>
</dbReference>
<name>A0A0F9SCP2_9ZZZZ</name>
<sequence length="77" mass="8553">MEIIIFLLFGFPILVALAIIIGIAVVRTQSSAKRQAAQMVESGKITKDFDRVSKILAAMTNDLEAVALWQKLQELKH</sequence>
<keyword evidence="1" id="KW-0812">Transmembrane</keyword>
<gene>
    <name evidence="2" type="ORF">LCGC14_0535360</name>
</gene>
<evidence type="ECO:0000313" key="2">
    <source>
        <dbReference type="EMBL" id="KKN60067.1"/>
    </source>
</evidence>
<keyword evidence="1" id="KW-0472">Membrane</keyword>
<dbReference type="AlphaFoldDB" id="A0A0F9SCP2"/>
<reference evidence="2" key="1">
    <citation type="journal article" date="2015" name="Nature">
        <title>Complex archaea that bridge the gap between prokaryotes and eukaryotes.</title>
        <authorList>
            <person name="Spang A."/>
            <person name="Saw J.H."/>
            <person name="Jorgensen S.L."/>
            <person name="Zaremba-Niedzwiedzka K."/>
            <person name="Martijn J."/>
            <person name="Lind A.E."/>
            <person name="van Eijk R."/>
            <person name="Schleper C."/>
            <person name="Guy L."/>
            <person name="Ettema T.J."/>
        </authorList>
    </citation>
    <scope>NUCLEOTIDE SEQUENCE</scope>
</reference>
<protein>
    <submittedName>
        <fullName evidence="2">Uncharacterized protein</fullName>
    </submittedName>
</protein>
<feature type="transmembrane region" description="Helical" evidence="1">
    <location>
        <begin position="6"/>
        <end position="26"/>
    </location>
</feature>
<evidence type="ECO:0000256" key="1">
    <source>
        <dbReference type="SAM" id="Phobius"/>
    </source>
</evidence>
<keyword evidence="1" id="KW-1133">Transmembrane helix</keyword>
<organism evidence="2">
    <name type="scientific">marine sediment metagenome</name>
    <dbReference type="NCBI Taxonomy" id="412755"/>
    <lineage>
        <taxon>unclassified sequences</taxon>
        <taxon>metagenomes</taxon>
        <taxon>ecological metagenomes</taxon>
    </lineage>
</organism>